<dbReference type="Proteomes" id="UP000593892">
    <property type="component" value="Chromosome"/>
</dbReference>
<feature type="repeat" description="ANK" evidence="2">
    <location>
        <begin position="234"/>
        <end position="266"/>
    </location>
</feature>
<evidence type="ECO:0000313" key="5">
    <source>
        <dbReference type="Proteomes" id="UP000593892"/>
    </source>
</evidence>
<accession>A0A7S7NRE3</accession>
<feature type="repeat" description="ANK" evidence="2">
    <location>
        <begin position="100"/>
        <end position="132"/>
    </location>
</feature>
<organism evidence="4 5">
    <name type="scientific">Paludibaculum fermentans</name>
    <dbReference type="NCBI Taxonomy" id="1473598"/>
    <lineage>
        <taxon>Bacteria</taxon>
        <taxon>Pseudomonadati</taxon>
        <taxon>Acidobacteriota</taxon>
        <taxon>Terriglobia</taxon>
        <taxon>Bryobacterales</taxon>
        <taxon>Bryobacteraceae</taxon>
        <taxon>Paludibaculum</taxon>
    </lineage>
</organism>
<name>A0A7S7NRE3_PALFE</name>
<dbReference type="InterPro" id="IPR036770">
    <property type="entry name" value="Ankyrin_rpt-contain_sf"/>
</dbReference>
<evidence type="ECO:0000256" key="1">
    <source>
        <dbReference type="ARBA" id="ARBA00022737"/>
    </source>
</evidence>
<dbReference type="InterPro" id="IPR002110">
    <property type="entry name" value="Ankyrin_rpt"/>
</dbReference>
<sequence>MPNAQLPERPSLEYLKKLAKEHLTELRRSDPHAKLASALLAVARDHGFPSWRSLKAEVESRLTKATEEFFEACDQGDTEVITRLLANEPGLVTARNPRRYNATGLHATAVRGHLDAVQLLLARGADPNARETGDDTYPLHWAAARGCLDVVRALLDAGGDVHGFGDDHAMDVIGWATCLCEPGDNPRDVLPLLLERGAKHHIFSAITVGDPQLIQKLVEENPEALDRRMSPFENGQTPLHFAINRKRRDLLELLIELGADLEATDKSGQTAMNMAMLRGDREAMSRLHAAGAKQPEAVPPADFRAEMAKLVGSVKRVVPLISVPDVAAALDWYVSIGFQELGRYEYNEVVNFGMVGLGEAEIMLNLHGKSGPHDVSLWLHTDRIDEIYQTLKARQLQAAQSALAGDTSPFSIEFEEDLNDTFYHARQFGIRDLNGYVLYFIRPSGST</sequence>
<dbReference type="Pfam" id="PF00903">
    <property type="entry name" value="Glyoxalase"/>
    <property type="match status" value="1"/>
</dbReference>
<evidence type="ECO:0000313" key="4">
    <source>
        <dbReference type="EMBL" id="QOY88392.1"/>
    </source>
</evidence>
<dbReference type="PANTHER" id="PTHR24161">
    <property type="entry name" value="ANK_REP_REGION DOMAIN-CONTAINING PROTEIN-RELATED"/>
    <property type="match status" value="1"/>
</dbReference>
<keyword evidence="5" id="KW-1185">Reference proteome</keyword>
<dbReference type="KEGG" id="pfer:IRI77_00030"/>
<dbReference type="Pfam" id="PF12796">
    <property type="entry name" value="Ank_2"/>
    <property type="match status" value="2"/>
</dbReference>
<proteinExistence type="predicted"/>
<dbReference type="PROSITE" id="PS50088">
    <property type="entry name" value="ANK_REPEAT"/>
    <property type="match status" value="3"/>
</dbReference>
<feature type="domain" description="Glyoxalase/fosfomycin resistance/dioxygenase" evidence="3">
    <location>
        <begin position="321"/>
        <end position="438"/>
    </location>
</feature>
<dbReference type="EMBL" id="CP063849">
    <property type="protein sequence ID" value="QOY88392.1"/>
    <property type="molecule type" value="Genomic_DNA"/>
</dbReference>
<dbReference type="RefSeq" id="WP_194450054.1">
    <property type="nucleotide sequence ID" value="NZ_CP063849.1"/>
</dbReference>
<keyword evidence="1" id="KW-0677">Repeat</keyword>
<keyword evidence="2" id="KW-0040">ANK repeat</keyword>
<dbReference type="InterPro" id="IPR004360">
    <property type="entry name" value="Glyas_Fos-R_dOase_dom"/>
</dbReference>
<gene>
    <name evidence="4" type="ORF">IRI77_00030</name>
</gene>
<dbReference type="SUPFAM" id="SSF48403">
    <property type="entry name" value="Ankyrin repeat"/>
    <property type="match status" value="1"/>
</dbReference>
<dbReference type="InterPro" id="IPR029068">
    <property type="entry name" value="Glyas_Bleomycin-R_OHBP_Dase"/>
</dbReference>
<dbReference type="SMART" id="SM00248">
    <property type="entry name" value="ANK"/>
    <property type="match status" value="4"/>
</dbReference>
<dbReference type="Gene3D" id="1.25.40.20">
    <property type="entry name" value="Ankyrin repeat-containing domain"/>
    <property type="match status" value="2"/>
</dbReference>
<evidence type="ECO:0000259" key="3">
    <source>
        <dbReference type="Pfam" id="PF00903"/>
    </source>
</evidence>
<evidence type="ECO:0000256" key="2">
    <source>
        <dbReference type="PROSITE-ProRule" id="PRU00023"/>
    </source>
</evidence>
<feature type="repeat" description="ANK" evidence="2">
    <location>
        <begin position="134"/>
        <end position="166"/>
    </location>
</feature>
<reference evidence="4 5" key="1">
    <citation type="submission" date="2020-10" db="EMBL/GenBank/DDBJ databases">
        <title>Complete genome sequence of Paludibaculum fermentans P105T, a facultatively anaerobic acidobacterium capable of dissimilatory Fe(III) reduction.</title>
        <authorList>
            <person name="Dedysh S.N."/>
            <person name="Beletsky A.V."/>
            <person name="Kulichevskaya I.S."/>
            <person name="Mardanov A.V."/>
            <person name="Ravin N.V."/>
        </authorList>
    </citation>
    <scope>NUCLEOTIDE SEQUENCE [LARGE SCALE GENOMIC DNA]</scope>
    <source>
        <strain evidence="4 5">P105</strain>
    </source>
</reference>
<dbReference type="SUPFAM" id="SSF54593">
    <property type="entry name" value="Glyoxalase/Bleomycin resistance protein/Dihydroxybiphenyl dioxygenase"/>
    <property type="match status" value="1"/>
</dbReference>
<dbReference type="Gene3D" id="3.10.180.10">
    <property type="entry name" value="2,3-Dihydroxybiphenyl 1,2-Dioxygenase, domain 1"/>
    <property type="match status" value="1"/>
</dbReference>
<protein>
    <submittedName>
        <fullName evidence="4">Ankyrin repeat domain-containing protein</fullName>
    </submittedName>
</protein>
<dbReference type="PROSITE" id="PS50297">
    <property type="entry name" value="ANK_REP_REGION"/>
    <property type="match status" value="3"/>
</dbReference>
<dbReference type="AlphaFoldDB" id="A0A7S7NRE3"/>
<dbReference type="PANTHER" id="PTHR24161:SF85">
    <property type="entry name" value="PALMITOYLTRANSFERASE HIP14"/>
    <property type="match status" value="1"/>
</dbReference>